<evidence type="ECO:0000313" key="2">
    <source>
        <dbReference type="Proteomes" id="UP000076023"/>
    </source>
</evidence>
<reference evidence="2" key="1">
    <citation type="journal article" date="2017" name="Genome Announc.">
        <title>Draft Genome Sequence of Terrimicrobium sacchariphilum NM-5T, a Facultative Anaerobic Soil Bacterium of the Class Spartobacteria.</title>
        <authorList>
            <person name="Qiu Y.L."/>
            <person name="Tourlousse D.M."/>
            <person name="Matsuura N."/>
            <person name="Ohashi A."/>
            <person name="Sekiguchi Y."/>
        </authorList>
    </citation>
    <scope>NUCLEOTIDE SEQUENCE [LARGE SCALE GENOMIC DNA]</scope>
    <source>
        <strain evidence="2">NM-5</strain>
    </source>
</reference>
<dbReference type="EMBL" id="BDCO01000002">
    <property type="protein sequence ID" value="GAT31779.1"/>
    <property type="molecule type" value="Genomic_DNA"/>
</dbReference>
<dbReference type="AlphaFoldDB" id="A0A146G1P1"/>
<proteinExistence type="predicted"/>
<dbReference type="Pfam" id="PF05960">
    <property type="entry name" value="DUF885"/>
    <property type="match status" value="1"/>
</dbReference>
<organism evidence="1 2">
    <name type="scientific">Terrimicrobium sacchariphilum</name>
    <dbReference type="NCBI Taxonomy" id="690879"/>
    <lineage>
        <taxon>Bacteria</taxon>
        <taxon>Pseudomonadati</taxon>
        <taxon>Verrucomicrobiota</taxon>
        <taxon>Terrimicrobiia</taxon>
        <taxon>Terrimicrobiales</taxon>
        <taxon>Terrimicrobiaceae</taxon>
        <taxon>Terrimicrobium</taxon>
    </lineage>
</organism>
<sequence>MKFLHAVDIAHVRNFRAISEAYFAETYQRFPHAASRLGLEKFNDQLGANDVATHKAQIKLAEKTLNAVEALPEAAFHGDDWLDRRAFVSMLRTELLESRDLERWRNNPQVHCDTAVDAIFDLLVRYADKVAAILPAIESRLAAIPDFLDAGARCLNKPVPLWTQLAQKACEGAVSFLGEIEETLALQSQNPARTRRLISSACKAFGDYASTIGRRKQGESRGYAIGRANFEYLIRERLGMDLSLPEARANGERLVAHMELLLEQEAAKYGRRSAQEAIEAAARGWLPERPLLEEYKEVTSSLKDQLRSLDIVSLPHGETLKVLPTPAFLRHHFPTAAYNAPPPFSKKQQGIFWVNDLSLLEKSPARKQAEIKQHFGLELTSVHEGYPGHHLQFAVQNRLASKIRRQSAHSIFYEGWTMWCESMAVERKLVKTPVARLLQIHDALWRAHRIVIDCGLHDGSLSYDAACKMLMDGVHFTRARAAGDVNWYTSSPTVPMSYLLGRIEVEKLYRRFVGGEGWTLKQFNDWILSHGAIPWSWIGRVHDQGI</sequence>
<keyword evidence="2" id="KW-1185">Reference proteome</keyword>
<dbReference type="InterPro" id="IPR010281">
    <property type="entry name" value="DUF885"/>
</dbReference>
<name>A0A146G1P1_TERSA</name>
<evidence type="ECO:0000313" key="1">
    <source>
        <dbReference type="EMBL" id="GAT31779.1"/>
    </source>
</evidence>
<dbReference type="RefSeq" id="WP_075077660.1">
    <property type="nucleotide sequence ID" value="NZ_BDCO01000002.1"/>
</dbReference>
<dbReference type="Proteomes" id="UP000076023">
    <property type="component" value="Unassembled WGS sequence"/>
</dbReference>
<comment type="caution">
    <text evidence="1">The sequence shown here is derived from an EMBL/GenBank/DDBJ whole genome shotgun (WGS) entry which is preliminary data.</text>
</comment>
<dbReference type="STRING" id="690879.TSACC_2173"/>
<dbReference type="PANTHER" id="PTHR33361:SF2">
    <property type="entry name" value="DUF885 DOMAIN-CONTAINING PROTEIN"/>
    <property type="match status" value="1"/>
</dbReference>
<dbReference type="PANTHER" id="PTHR33361">
    <property type="entry name" value="GLR0591 PROTEIN"/>
    <property type="match status" value="1"/>
</dbReference>
<gene>
    <name evidence="1" type="ORF">TSACC_2173</name>
</gene>
<accession>A0A146G1P1</accession>
<evidence type="ECO:0008006" key="3">
    <source>
        <dbReference type="Google" id="ProtNLM"/>
    </source>
</evidence>
<protein>
    <recommendedName>
        <fullName evidence="3">DUF885 domain-containing protein</fullName>
    </recommendedName>
</protein>
<dbReference type="OrthoDB" id="9760040at2"/>
<dbReference type="InParanoid" id="A0A146G1P1"/>